<accession>A0A918AMH7</accession>
<dbReference type="Proteomes" id="UP000639606">
    <property type="component" value="Unassembled WGS sequence"/>
</dbReference>
<organism evidence="1 2">
    <name type="scientific">Saccharothrix coeruleofusca</name>
    <dbReference type="NCBI Taxonomy" id="33919"/>
    <lineage>
        <taxon>Bacteria</taxon>
        <taxon>Bacillati</taxon>
        <taxon>Actinomycetota</taxon>
        <taxon>Actinomycetes</taxon>
        <taxon>Pseudonocardiales</taxon>
        <taxon>Pseudonocardiaceae</taxon>
        <taxon>Saccharothrix</taxon>
    </lineage>
</organism>
<proteinExistence type="predicted"/>
<evidence type="ECO:0000313" key="2">
    <source>
        <dbReference type="Proteomes" id="UP000639606"/>
    </source>
</evidence>
<name>A0A918AMH7_9PSEU</name>
<gene>
    <name evidence="1" type="ORF">GCM10010185_37350</name>
</gene>
<sequence>MPGSGQPWMSNAPRPAAWMGLSPRAITDRGLGRAEVLVLVGGELLGRSALRLVVVVVVRLVVVGGGL</sequence>
<evidence type="ECO:0000313" key="1">
    <source>
        <dbReference type="EMBL" id="GGP61342.1"/>
    </source>
</evidence>
<keyword evidence="2" id="KW-1185">Reference proteome</keyword>
<reference evidence="1" key="1">
    <citation type="journal article" date="2014" name="Int. J. Syst. Evol. Microbiol.">
        <title>Complete genome sequence of Corynebacterium casei LMG S-19264T (=DSM 44701T), isolated from a smear-ripened cheese.</title>
        <authorList>
            <consortium name="US DOE Joint Genome Institute (JGI-PGF)"/>
            <person name="Walter F."/>
            <person name="Albersmeier A."/>
            <person name="Kalinowski J."/>
            <person name="Ruckert C."/>
        </authorList>
    </citation>
    <scope>NUCLEOTIDE SEQUENCE</scope>
    <source>
        <strain evidence="1">JCM 3313</strain>
    </source>
</reference>
<comment type="caution">
    <text evidence="1">The sequence shown here is derived from an EMBL/GenBank/DDBJ whole genome shotgun (WGS) entry which is preliminary data.</text>
</comment>
<dbReference type="AlphaFoldDB" id="A0A918AMH7"/>
<dbReference type="EMBL" id="BMRG01000006">
    <property type="protein sequence ID" value="GGP61342.1"/>
    <property type="molecule type" value="Genomic_DNA"/>
</dbReference>
<reference evidence="1" key="2">
    <citation type="submission" date="2020-09" db="EMBL/GenBank/DDBJ databases">
        <authorList>
            <person name="Sun Q."/>
            <person name="Ohkuma M."/>
        </authorList>
    </citation>
    <scope>NUCLEOTIDE SEQUENCE</scope>
    <source>
        <strain evidence="1">JCM 3313</strain>
    </source>
</reference>
<protein>
    <submittedName>
        <fullName evidence="1">Uncharacterized protein</fullName>
    </submittedName>
</protein>